<evidence type="ECO:0000313" key="4">
    <source>
        <dbReference type="Proteomes" id="UP001497644"/>
    </source>
</evidence>
<proteinExistence type="inferred from homology"/>
<evidence type="ECO:0000256" key="1">
    <source>
        <dbReference type="ARBA" id="ARBA00007692"/>
    </source>
</evidence>
<protein>
    <recommendedName>
        <fullName evidence="5">mTERF domain-containing protein 1, mitochondrial</fullName>
    </recommendedName>
</protein>
<dbReference type="GO" id="GO:0006390">
    <property type="term" value="P:mitochondrial transcription"/>
    <property type="evidence" value="ECO:0007669"/>
    <property type="project" value="TreeGrafter"/>
</dbReference>
<dbReference type="GO" id="GO:0003676">
    <property type="term" value="F:nucleic acid binding"/>
    <property type="evidence" value="ECO:0007669"/>
    <property type="project" value="InterPro"/>
</dbReference>
<organism evidence="3 4">
    <name type="scientific">Lasius platythorax</name>
    <dbReference type="NCBI Taxonomy" id="488582"/>
    <lineage>
        <taxon>Eukaryota</taxon>
        <taxon>Metazoa</taxon>
        <taxon>Ecdysozoa</taxon>
        <taxon>Arthropoda</taxon>
        <taxon>Hexapoda</taxon>
        <taxon>Insecta</taxon>
        <taxon>Pterygota</taxon>
        <taxon>Neoptera</taxon>
        <taxon>Endopterygota</taxon>
        <taxon>Hymenoptera</taxon>
        <taxon>Apocrita</taxon>
        <taxon>Aculeata</taxon>
        <taxon>Formicoidea</taxon>
        <taxon>Formicidae</taxon>
        <taxon>Formicinae</taxon>
        <taxon>Lasius</taxon>
        <taxon>Lasius</taxon>
    </lineage>
</organism>
<name>A0AAV2NNX7_9HYME</name>
<dbReference type="InterPro" id="IPR003690">
    <property type="entry name" value="MTERF"/>
</dbReference>
<sequence length="401" mass="46701">MPFQRCCYTLMSMPRSVTINLIARFISKSNGLNQRRSPKKGDKSGTNVEIFNSNILSEHAKADNGDTLRSRHNLNDNVNTTPSCYIQQTITNLPSEDFLDDHDITLPKPLDTCTEDISDIGPYLTPTFTFAKYANKSRTVQELVKLGVSLYKFESKEGMVDYILKLDFERDVKPYIKFLHDCGVPANCLGDFLTKNPNIFKQDMDDLRTRIRYLRAHEFNIDMIKTIICKNPNWLLYNTKDIDRRLGYFQSNFKLSGNEVRILTIKAPKVVTYKMLHLMGNTFTIKEDMDFNRKQMKQLLLTLPRIWVKNRERLFAVFEYAHNEMQLQHDILVKMPHILLCRKSRLQQRHSFLVEMKKAQYDPSKPMYVSPRALVSGTDVEFCINIAKTSVDIYNAFLKTF</sequence>
<accession>A0AAV2NNX7</accession>
<dbReference type="PANTHER" id="PTHR13068">
    <property type="entry name" value="CGI-12 PROTEIN-RELATED"/>
    <property type="match status" value="1"/>
</dbReference>
<evidence type="ECO:0000256" key="2">
    <source>
        <dbReference type="ARBA" id="ARBA00022946"/>
    </source>
</evidence>
<dbReference type="GO" id="GO:0005739">
    <property type="term" value="C:mitochondrion"/>
    <property type="evidence" value="ECO:0007669"/>
    <property type="project" value="TreeGrafter"/>
</dbReference>
<dbReference type="GO" id="GO:0061668">
    <property type="term" value="P:mitochondrial ribosome assembly"/>
    <property type="evidence" value="ECO:0007669"/>
    <property type="project" value="TreeGrafter"/>
</dbReference>
<dbReference type="SMART" id="SM00733">
    <property type="entry name" value="Mterf"/>
    <property type="match status" value="4"/>
</dbReference>
<dbReference type="EMBL" id="OZ034826">
    <property type="protein sequence ID" value="CAL1682127.1"/>
    <property type="molecule type" value="Genomic_DNA"/>
</dbReference>
<dbReference type="PANTHER" id="PTHR13068:SF112">
    <property type="entry name" value="TRANSCRIPTION TERMINATION FACTOR 3, MITOCHONDRIAL"/>
    <property type="match status" value="1"/>
</dbReference>
<keyword evidence="4" id="KW-1185">Reference proteome</keyword>
<dbReference type="Gene3D" id="1.25.70.10">
    <property type="entry name" value="Transcription termination factor 3, mitochondrial"/>
    <property type="match status" value="1"/>
</dbReference>
<dbReference type="Pfam" id="PF02536">
    <property type="entry name" value="mTERF"/>
    <property type="match status" value="1"/>
</dbReference>
<dbReference type="InterPro" id="IPR038538">
    <property type="entry name" value="MTERF_sf"/>
</dbReference>
<comment type="similarity">
    <text evidence="1">Belongs to the mTERF family.</text>
</comment>
<keyword evidence="2" id="KW-0809">Transit peptide</keyword>
<evidence type="ECO:0000313" key="3">
    <source>
        <dbReference type="EMBL" id="CAL1682127.1"/>
    </source>
</evidence>
<evidence type="ECO:0008006" key="5">
    <source>
        <dbReference type="Google" id="ProtNLM"/>
    </source>
</evidence>
<dbReference type="AlphaFoldDB" id="A0AAV2NNX7"/>
<gene>
    <name evidence="3" type="ORF">LPLAT_LOCUS7999</name>
</gene>
<dbReference type="Proteomes" id="UP001497644">
    <property type="component" value="Chromosome 3"/>
</dbReference>
<reference evidence="3" key="1">
    <citation type="submission" date="2024-04" db="EMBL/GenBank/DDBJ databases">
        <authorList>
            <consortium name="Molecular Ecology Group"/>
        </authorList>
    </citation>
    <scope>NUCLEOTIDE SEQUENCE</scope>
</reference>